<dbReference type="PROSITE" id="PS50206">
    <property type="entry name" value="RHODANESE_3"/>
    <property type="match status" value="1"/>
</dbReference>
<organism evidence="1 2">
    <name type="scientific">Planococcus glaciei</name>
    <dbReference type="NCBI Taxonomy" id="459472"/>
    <lineage>
        <taxon>Bacteria</taxon>
        <taxon>Bacillati</taxon>
        <taxon>Bacillota</taxon>
        <taxon>Bacilli</taxon>
        <taxon>Bacillales</taxon>
        <taxon>Caryophanaceae</taxon>
        <taxon>Planococcus</taxon>
    </lineage>
</organism>
<evidence type="ECO:0000313" key="2">
    <source>
        <dbReference type="Proteomes" id="UP000509222"/>
    </source>
</evidence>
<dbReference type="OrthoDB" id="9800872at2"/>
<dbReference type="eggNOG" id="COG0607">
    <property type="taxonomic scope" value="Bacteria"/>
</dbReference>
<dbReference type="STRING" id="459472.SAMN04487975_11182"/>
<dbReference type="EMBL" id="CP051177">
    <property type="protein sequence ID" value="QKX51974.1"/>
    <property type="molecule type" value="Genomic_DNA"/>
</dbReference>
<dbReference type="RefSeq" id="WP_074510728.1">
    <property type="nucleotide sequence ID" value="NZ_CP051177.1"/>
</dbReference>
<dbReference type="PANTHER" id="PTHR43031:SF17">
    <property type="entry name" value="SULFURTRANSFERASE YTWF-RELATED"/>
    <property type="match status" value="1"/>
</dbReference>
<proteinExistence type="predicted"/>
<dbReference type="Proteomes" id="UP000509222">
    <property type="component" value="Chromosome"/>
</dbReference>
<gene>
    <name evidence="1" type="ORF">HF394_16100</name>
</gene>
<name>A0A1G8HG01_9BACL</name>
<reference evidence="2" key="1">
    <citation type="submission" date="2020-06" db="EMBL/GenBank/DDBJ databases">
        <title>Isolation of Planomicrobium glaciei.</title>
        <authorList>
            <person name="Malisova L."/>
            <person name="Safrankova R."/>
            <person name="Jakubu V."/>
            <person name="Spanelova P."/>
        </authorList>
    </citation>
    <scope>NUCLEOTIDE SEQUENCE [LARGE SCALE GENOMIC DNA]</scope>
    <source>
        <strain evidence="2">NRL-ATB46093</strain>
    </source>
</reference>
<dbReference type="InterPro" id="IPR001763">
    <property type="entry name" value="Rhodanese-like_dom"/>
</dbReference>
<dbReference type="AlphaFoldDB" id="A0A1G8HG01"/>
<dbReference type="PANTHER" id="PTHR43031">
    <property type="entry name" value="FAD-DEPENDENT OXIDOREDUCTASE"/>
    <property type="match status" value="1"/>
</dbReference>
<dbReference type="InterPro" id="IPR036873">
    <property type="entry name" value="Rhodanese-like_dom_sf"/>
</dbReference>
<sequence>MDTWLMILIGAVIVFIGYRAIAPAKGGKSISTDELKPELKKIGKQFIDVRTPAEFKAGHIKEFKNIPLNELPNRLNELNAEQDIYLICQSGMRSSRAADLLKKNGFEQVVNVRGGMNNYRP</sequence>
<dbReference type="Pfam" id="PF00581">
    <property type="entry name" value="Rhodanese"/>
    <property type="match status" value="1"/>
</dbReference>
<keyword evidence="2" id="KW-1185">Reference proteome</keyword>
<dbReference type="CDD" id="cd00158">
    <property type="entry name" value="RHOD"/>
    <property type="match status" value="1"/>
</dbReference>
<dbReference type="Gene3D" id="3.40.250.10">
    <property type="entry name" value="Rhodanese-like domain"/>
    <property type="match status" value="1"/>
</dbReference>
<accession>A0A1G8HG01</accession>
<dbReference type="SUPFAM" id="SSF52821">
    <property type="entry name" value="Rhodanese/Cell cycle control phosphatase"/>
    <property type="match status" value="1"/>
</dbReference>
<evidence type="ECO:0000313" key="1">
    <source>
        <dbReference type="EMBL" id="QKX51974.1"/>
    </source>
</evidence>
<dbReference type="InterPro" id="IPR050229">
    <property type="entry name" value="GlpE_sulfurtransferase"/>
</dbReference>
<dbReference type="SMART" id="SM00450">
    <property type="entry name" value="RHOD"/>
    <property type="match status" value="1"/>
</dbReference>
<protein>
    <submittedName>
        <fullName evidence="1">Rhodanese-like domain-containing protein</fullName>
    </submittedName>
</protein>